<organism evidence="3 4">
    <name type="scientific">Eptatretus burgeri</name>
    <name type="common">Inshore hagfish</name>
    <dbReference type="NCBI Taxonomy" id="7764"/>
    <lineage>
        <taxon>Eukaryota</taxon>
        <taxon>Metazoa</taxon>
        <taxon>Chordata</taxon>
        <taxon>Craniata</taxon>
        <taxon>Vertebrata</taxon>
        <taxon>Cyclostomata</taxon>
        <taxon>Myxini</taxon>
        <taxon>Myxiniformes</taxon>
        <taxon>Myxinidae</taxon>
        <taxon>Eptatretinae</taxon>
        <taxon>Eptatretus</taxon>
    </lineage>
</organism>
<dbReference type="GO" id="GO:0031122">
    <property type="term" value="P:cytoplasmic microtubule organization"/>
    <property type="evidence" value="ECO:0007669"/>
    <property type="project" value="InterPro"/>
</dbReference>
<reference evidence="3" key="1">
    <citation type="submission" date="2025-08" db="UniProtKB">
        <authorList>
            <consortium name="Ensembl"/>
        </authorList>
    </citation>
    <scope>IDENTIFICATION</scope>
</reference>
<feature type="domain" description="Hook C-terminal" evidence="2">
    <location>
        <begin position="1"/>
        <end position="112"/>
    </location>
</feature>
<dbReference type="AlphaFoldDB" id="A0A8C4PZB7"/>
<evidence type="ECO:0000256" key="1">
    <source>
        <dbReference type="SAM" id="Coils"/>
    </source>
</evidence>
<keyword evidence="4" id="KW-1185">Reference proteome</keyword>
<dbReference type="Pfam" id="PF05622">
    <property type="entry name" value="HOOK"/>
    <property type="match status" value="1"/>
</dbReference>
<keyword evidence="1" id="KW-0175">Coiled coil</keyword>
<dbReference type="Proteomes" id="UP000694388">
    <property type="component" value="Unplaced"/>
</dbReference>
<evidence type="ECO:0000259" key="2">
    <source>
        <dbReference type="Pfam" id="PF05622"/>
    </source>
</evidence>
<feature type="coiled-coil region" evidence="1">
    <location>
        <begin position="43"/>
        <end position="70"/>
    </location>
</feature>
<accession>A0A8C4PZB7</accession>
<protein>
    <recommendedName>
        <fullName evidence="2">Hook C-terminal domain-containing protein</fullName>
    </recommendedName>
</protein>
<reference evidence="3" key="2">
    <citation type="submission" date="2025-09" db="UniProtKB">
        <authorList>
            <consortium name="Ensembl"/>
        </authorList>
    </citation>
    <scope>IDENTIFICATION</scope>
</reference>
<dbReference type="InterPro" id="IPR008636">
    <property type="entry name" value="Hook_C"/>
</dbReference>
<sequence>MEERYKRYLEKAKSVIRTLDPKTTSLGPGEPATGEYQVLRNKLLEKDKLLELKQRELERTKQQRELEDKLMVTAWYNIGRVSQQQASELRLCPSPATLSFLSWQRQAVRAHKRYVKLCANKCL</sequence>
<name>A0A8C4PZB7_EPTBU</name>
<dbReference type="Ensembl" id="ENSEBUT00000007208.1">
    <property type="protein sequence ID" value="ENSEBUP00000006746.1"/>
    <property type="gene ID" value="ENSEBUG00000004447.1"/>
</dbReference>
<dbReference type="GeneTree" id="ENSGT00940000158075"/>
<evidence type="ECO:0000313" key="3">
    <source>
        <dbReference type="Ensembl" id="ENSEBUP00000006746.1"/>
    </source>
</evidence>
<dbReference type="GO" id="GO:0008017">
    <property type="term" value="F:microtubule binding"/>
    <property type="evidence" value="ECO:0007669"/>
    <property type="project" value="InterPro"/>
</dbReference>
<evidence type="ECO:0000313" key="4">
    <source>
        <dbReference type="Proteomes" id="UP000694388"/>
    </source>
</evidence>
<proteinExistence type="predicted"/>